<organism evidence="6 8">
    <name type="scientific">Micractinium conductrix</name>
    <dbReference type="NCBI Taxonomy" id="554055"/>
    <lineage>
        <taxon>Eukaryota</taxon>
        <taxon>Viridiplantae</taxon>
        <taxon>Chlorophyta</taxon>
        <taxon>core chlorophytes</taxon>
        <taxon>Trebouxiophyceae</taxon>
        <taxon>Chlorellales</taxon>
        <taxon>Chlorellaceae</taxon>
        <taxon>Chlorella clade</taxon>
        <taxon>Micractinium</taxon>
    </lineage>
</organism>
<evidence type="ECO:0000313" key="6">
    <source>
        <dbReference type="EMBL" id="PSC67790.1"/>
    </source>
</evidence>
<protein>
    <submittedName>
        <fullName evidence="6">Transmembrane s 14c isoform A</fullName>
    </submittedName>
    <submittedName>
        <fullName evidence="7">Transmembrane s 14c isoform B</fullName>
    </submittedName>
</protein>
<evidence type="ECO:0000256" key="5">
    <source>
        <dbReference type="ARBA" id="ARBA00023136"/>
    </source>
</evidence>
<dbReference type="Pfam" id="PF03647">
    <property type="entry name" value="Tmemb_14"/>
    <property type="match status" value="1"/>
</dbReference>
<dbReference type="Proteomes" id="UP000239649">
    <property type="component" value="Unassembled WGS sequence"/>
</dbReference>
<sequence length="119" mass="11993">MERPTGSNHLAFTMAAITAAGGVQGWRASGSRPSLVAGLGNAALFGLGGAQISSGRPDIGHPLSLVASLALVGAMAPRFAKTKKLWPAGVMSVTGALSAACQGVETRELLSIQKRQPVG</sequence>
<keyword evidence="5" id="KW-0472">Membrane</keyword>
<dbReference type="PANTHER" id="PTHR12668">
    <property type="entry name" value="TRANSMEMBRANE PROTEIN 14, 15"/>
    <property type="match status" value="1"/>
</dbReference>
<evidence type="ECO:0000256" key="2">
    <source>
        <dbReference type="ARBA" id="ARBA00007590"/>
    </source>
</evidence>
<dbReference type="InterPro" id="IPR044890">
    <property type="entry name" value="TMEM14_sf"/>
</dbReference>
<evidence type="ECO:0000256" key="4">
    <source>
        <dbReference type="ARBA" id="ARBA00022989"/>
    </source>
</evidence>
<comment type="caution">
    <text evidence="6">The sequence shown here is derived from an EMBL/GenBank/DDBJ whole genome shotgun (WGS) entry which is preliminary data.</text>
</comment>
<dbReference type="PANTHER" id="PTHR12668:SF53">
    <property type="entry name" value="TMEM14 PROTEIN HOMOLOG YJR085C"/>
    <property type="match status" value="1"/>
</dbReference>
<dbReference type="EMBL" id="LHPF02000048">
    <property type="protein sequence ID" value="PSC67790.1"/>
    <property type="molecule type" value="Genomic_DNA"/>
</dbReference>
<dbReference type="AlphaFoldDB" id="A0A2P6V118"/>
<keyword evidence="8" id="KW-1185">Reference proteome</keyword>
<evidence type="ECO:0000313" key="7">
    <source>
        <dbReference type="EMBL" id="PSC67791.1"/>
    </source>
</evidence>
<dbReference type="GO" id="GO:0016020">
    <property type="term" value="C:membrane"/>
    <property type="evidence" value="ECO:0007669"/>
    <property type="project" value="UniProtKB-SubCell"/>
</dbReference>
<evidence type="ECO:0000256" key="3">
    <source>
        <dbReference type="ARBA" id="ARBA00022692"/>
    </source>
</evidence>
<comment type="subcellular location">
    <subcellularLocation>
        <location evidence="1">Membrane</location>
    </subcellularLocation>
</comment>
<dbReference type="OrthoDB" id="509805at2759"/>
<gene>
    <name evidence="6" type="ORF">C2E20_8558</name>
</gene>
<evidence type="ECO:0000256" key="1">
    <source>
        <dbReference type="ARBA" id="ARBA00004370"/>
    </source>
</evidence>
<name>A0A2P6V118_9CHLO</name>
<keyword evidence="3 6" id="KW-0812">Transmembrane</keyword>
<evidence type="ECO:0000313" key="8">
    <source>
        <dbReference type="Proteomes" id="UP000239649"/>
    </source>
</evidence>
<dbReference type="Gene3D" id="1.10.10.1740">
    <property type="entry name" value="Transmembrane protein 14-like"/>
    <property type="match status" value="1"/>
</dbReference>
<comment type="similarity">
    <text evidence="2">Belongs to the TMEM14 family.</text>
</comment>
<reference evidence="6 8" key="1">
    <citation type="journal article" date="2018" name="Plant J.">
        <title>Genome sequences of Chlorella sorokiniana UTEX 1602 and Micractinium conductrix SAG 241.80: implications to maltose excretion by a green alga.</title>
        <authorList>
            <person name="Arriola M.B."/>
            <person name="Velmurugan N."/>
            <person name="Zhang Y."/>
            <person name="Plunkett M.H."/>
            <person name="Hondzo H."/>
            <person name="Barney B.M."/>
        </authorList>
    </citation>
    <scope>NUCLEOTIDE SEQUENCE [LARGE SCALE GENOMIC DNA]</scope>
    <source>
        <strain evidence="6 8">SAG 241.80</strain>
    </source>
</reference>
<dbReference type="EMBL" id="LHPF02000048">
    <property type="protein sequence ID" value="PSC67791.1"/>
    <property type="molecule type" value="Genomic_DNA"/>
</dbReference>
<accession>A0A2P6V118</accession>
<proteinExistence type="inferred from homology"/>
<reference evidence="6" key="2">
    <citation type="submission" date="2018-02" db="EMBL/GenBank/DDBJ databases">
        <authorList>
            <person name="Cohen D.B."/>
            <person name="Kent A.D."/>
        </authorList>
    </citation>
    <scope>NUCLEOTIDE SEQUENCE</scope>
    <source>
        <strain evidence="6">SAG 241.80</strain>
    </source>
</reference>
<keyword evidence="4" id="KW-1133">Transmembrane helix</keyword>
<dbReference type="InterPro" id="IPR005349">
    <property type="entry name" value="TMEM14"/>
</dbReference>